<sequence length="77" mass="7923">MAKSHSVVCKMVLIVAIAVVANLLSFSAGQAAVPSPPDVQYPECNSSPTIPECDTCCRKAGHPGGYVKGDQCICNSG</sequence>
<evidence type="ECO:0000256" key="1">
    <source>
        <dbReference type="SAM" id="SignalP"/>
    </source>
</evidence>
<evidence type="ECO:0000313" key="3">
    <source>
        <dbReference type="Proteomes" id="UP000244336"/>
    </source>
</evidence>
<protein>
    <recommendedName>
        <fullName evidence="4">Invertebrate defensins family profile domain-containing protein</fullName>
    </recommendedName>
</protein>
<dbReference type="InterPro" id="IPR036574">
    <property type="entry name" value="Scorpion_toxin-like_sf"/>
</dbReference>
<dbReference type="Gramene" id="PUZ45647">
    <property type="protein sequence ID" value="PUZ45647"/>
    <property type="gene ID" value="GQ55_8G241800"/>
</dbReference>
<dbReference type="Gene3D" id="3.30.30.10">
    <property type="entry name" value="Knottin, scorpion toxin-like"/>
    <property type="match status" value="1"/>
</dbReference>
<accession>A0A2T7CQM4</accession>
<name>A0A2T7CQM4_9POAL</name>
<organism evidence="2 3">
    <name type="scientific">Panicum hallii var. hallii</name>
    <dbReference type="NCBI Taxonomy" id="1504633"/>
    <lineage>
        <taxon>Eukaryota</taxon>
        <taxon>Viridiplantae</taxon>
        <taxon>Streptophyta</taxon>
        <taxon>Embryophyta</taxon>
        <taxon>Tracheophyta</taxon>
        <taxon>Spermatophyta</taxon>
        <taxon>Magnoliopsida</taxon>
        <taxon>Liliopsida</taxon>
        <taxon>Poales</taxon>
        <taxon>Poaceae</taxon>
        <taxon>PACMAD clade</taxon>
        <taxon>Panicoideae</taxon>
        <taxon>Panicodae</taxon>
        <taxon>Paniceae</taxon>
        <taxon>Panicinae</taxon>
        <taxon>Panicum</taxon>
        <taxon>Panicum sect. Panicum</taxon>
    </lineage>
</organism>
<feature type="chain" id="PRO_5015437816" description="Invertebrate defensins family profile domain-containing protein" evidence="1">
    <location>
        <begin position="32"/>
        <end position="77"/>
    </location>
</feature>
<dbReference type="Proteomes" id="UP000244336">
    <property type="component" value="Chromosome 8"/>
</dbReference>
<keyword evidence="3" id="KW-1185">Reference proteome</keyword>
<keyword evidence="1" id="KW-0732">Signal</keyword>
<proteinExistence type="predicted"/>
<evidence type="ECO:0008006" key="4">
    <source>
        <dbReference type="Google" id="ProtNLM"/>
    </source>
</evidence>
<gene>
    <name evidence="2" type="ORF">GQ55_8G241800</name>
</gene>
<dbReference type="SUPFAM" id="SSF57095">
    <property type="entry name" value="Scorpion toxin-like"/>
    <property type="match status" value="1"/>
</dbReference>
<feature type="signal peptide" evidence="1">
    <location>
        <begin position="1"/>
        <end position="31"/>
    </location>
</feature>
<reference evidence="2 3" key="1">
    <citation type="submission" date="2018-04" db="EMBL/GenBank/DDBJ databases">
        <title>WGS assembly of Panicum hallii var. hallii HAL2.</title>
        <authorList>
            <person name="Lovell J."/>
            <person name="Jenkins J."/>
            <person name="Lowry D."/>
            <person name="Mamidi S."/>
            <person name="Sreedasyam A."/>
            <person name="Weng X."/>
            <person name="Barry K."/>
            <person name="Bonette J."/>
            <person name="Campitelli B."/>
            <person name="Daum C."/>
            <person name="Gordon S."/>
            <person name="Gould B."/>
            <person name="Lipzen A."/>
            <person name="MacQueen A."/>
            <person name="Palacio-Mejia J."/>
            <person name="Plott C."/>
            <person name="Shakirov E."/>
            <person name="Shu S."/>
            <person name="Yoshinaga Y."/>
            <person name="Zane M."/>
            <person name="Rokhsar D."/>
            <person name="Grimwood J."/>
            <person name="Schmutz J."/>
            <person name="Juenger T."/>
        </authorList>
    </citation>
    <scope>NUCLEOTIDE SEQUENCE [LARGE SCALE GENOMIC DNA]</scope>
    <source>
        <strain evidence="3">cv. HAL2</strain>
    </source>
</reference>
<dbReference type="AlphaFoldDB" id="A0A2T7CQM4"/>
<dbReference type="EMBL" id="CM009756">
    <property type="protein sequence ID" value="PUZ45647.1"/>
    <property type="molecule type" value="Genomic_DNA"/>
</dbReference>
<evidence type="ECO:0000313" key="2">
    <source>
        <dbReference type="EMBL" id="PUZ45647.1"/>
    </source>
</evidence>